<comment type="caution">
    <text evidence="5">The sequence shown here is derived from an EMBL/GenBank/DDBJ whole genome shotgun (WGS) entry which is preliminary data.</text>
</comment>
<feature type="compositionally biased region" description="Polar residues" evidence="3">
    <location>
        <begin position="467"/>
        <end position="483"/>
    </location>
</feature>
<feature type="compositionally biased region" description="Polar residues" evidence="3">
    <location>
        <begin position="132"/>
        <end position="161"/>
    </location>
</feature>
<evidence type="ECO:0000259" key="4">
    <source>
        <dbReference type="PROSITE" id="PS50002"/>
    </source>
</evidence>
<evidence type="ECO:0000256" key="3">
    <source>
        <dbReference type="SAM" id="MobiDB-lite"/>
    </source>
</evidence>
<dbReference type="OrthoDB" id="6250593at2759"/>
<feature type="region of interest" description="Disordered" evidence="3">
    <location>
        <begin position="408"/>
        <end position="520"/>
    </location>
</feature>
<protein>
    <submittedName>
        <fullName evidence="5">[PSI+] inducibility protein</fullName>
    </submittedName>
</protein>
<name>A0A8T9C405_9HELO</name>
<dbReference type="Gene3D" id="2.30.30.40">
    <property type="entry name" value="SH3 Domains"/>
    <property type="match status" value="1"/>
</dbReference>
<dbReference type="InterPro" id="IPR001452">
    <property type="entry name" value="SH3_domain"/>
</dbReference>
<dbReference type="AlphaFoldDB" id="A0A8T9C405"/>
<gene>
    <name evidence="5" type="primary">PIN3</name>
    <name evidence="5" type="ORF">LSUE1_G006572</name>
</gene>
<dbReference type="SUPFAM" id="SSF50044">
    <property type="entry name" value="SH3-domain"/>
    <property type="match status" value="1"/>
</dbReference>
<feature type="compositionally biased region" description="Basic residues" evidence="3">
    <location>
        <begin position="169"/>
        <end position="183"/>
    </location>
</feature>
<dbReference type="Proteomes" id="UP000469558">
    <property type="component" value="Unassembled WGS sequence"/>
</dbReference>
<keyword evidence="1 2" id="KW-0728">SH3 domain</keyword>
<dbReference type="PROSITE" id="PS50002">
    <property type="entry name" value="SH3"/>
    <property type="match status" value="1"/>
</dbReference>
<evidence type="ECO:0000313" key="6">
    <source>
        <dbReference type="Proteomes" id="UP000469558"/>
    </source>
</evidence>
<organism evidence="5 6">
    <name type="scientific">Lachnellula suecica</name>
    <dbReference type="NCBI Taxonomy" id="602035"/>
    <lineage>
        <taxon>Eukaryota</taxon>
        <taxon>Fungi</taxon>
        <taxon>Dikarya</taxon>
        <taxon>Ascomycota</taxon>
        <taxon>Pezizomycotina</taxon>
        <taxon>Leotiomycetes</taxon>
        <taxon>Helotiales</taxon>
        <taxon>Lachnaceae</taxon>
        <taxon>Lachnellula</taxon>
    </lineage>
</organism>
<feature type="region of interest" description="Disordered" evidence="3">
    <location>
        <begin position="783"/>
        <end position="825"/>
    </location>
</feature>
<feature type="compositionally biased region" description="Low complexity" evidence="3">
    <location>
        <begin position="32"/>
        <end position="42"/>
    </location>
</feature>
<dbReference type="SMART" id="SM00326">
    <property type="entry name" value="SH3"/>
    <property type="match status" value="1"/>
</dbReference>
<dbReference type="Pfam" id="PF00018">
    <property type="entry name" value="SH3_1"/>
    <property type="match status" value="1"/>
</dbReference>
<feature type="compositionally biased region" description="Low complexity" evidence="3">
    <location>
        <begin position="409"/>
        <end position="429"/>
    </location>
</feature>
<feature type="domain" description="SH3" evidence="4">
    <location>
        <begin position="693"/>
        <end position="752"/>
    </location>
</feature>
<evidence type="ECO:0000313" key="5">
    <source>
        <dbReference type="EMBL" id="TVY78469.1"/>
    </source>
</evidence>
<dbReference type="CDD" id="cd00174">
    <property type="entry name" value="SH3"/>
    <property type="match status" value="1"/>
</dbReference>
<evidence type="ECO:0000256" key="2">
    <source>
        <dbReference type="PROSITE-ProRule" id="PRU00192"/>
    </source>
</evidence>
<feature type="compositionally biased region" description="Pro residues" evidence="3">
    <location>
        <begin position="670"/>
        <end position="685"/>
    </location>
</feature>
<feature type="compositionally biased region" description="Polar residues" evidence="3">
    <location>
        <begin position="202"/>
        <end position="216"/>
    </location>
</feature>
<feature type="region of interest" description="Disordered" evidence="3">
    <location>
        <begin position="664"/>
        <end position="690"/>
    </location>
</feature>
<evidence type="ECO:0000256" key="1">
    <source>
        <dbReference type="ARBA" id="ARBA00022443"/>
    </source>
</evidence>
<accession>A0A8T9C405</accession>
<sequence length="852" mass="91390">MSFDLTMWGNFSGSPSLSLKGKDSSTRKKLTKTPTSSPTKKPYAPMLSRANTTRTPSSSSDNMSPSPDNDDGSNFSLGNYSMAASAELPHLSRPSTARTSGSRTGNSTPRASLSTRSSFEKAYMPSPALPTLTANNKSTPNFTRSTSVSSERPTPSTSSMQPPAIPAGRRVHPKINTHSLKRAHTGEIPSSRYIQNFPKRTPTPTTAPDSTRSNSAGYFPPFRGTQGSTRVPASRAASVTSSRQPSPTRPLPPLPVGAYPSDAWKPLRLTPKKASPQASEGSEKTARAGAVGGNVGADIEHIGLGIALDFDERGRPLRAIRDSNSSNDSYEGSVLQIKSRKEGFERPLTVYKNEQATNSQSSLRITSSAAEEGHIDIADRTPVPAGIDNLVFIDDFLEENYRGQAETFARTSSRSSSMRSLSASLSRSTLDPSPGARFTPAASRSATLGVRATTAYETPTRPGIESFASSQRSASLGNINSLPRENVNKFRTRNRTLQQSPSGRLPATGSPSPKSYGHRVFTAPAKSSPLAKDQSRNLPSFRGRFYFTAEENLAIQDAVVQKQPSCTNHNNCTDCRELEYSFLENKAMPTSMPPEERQKIINNNRSLRNIKNELENLAENGAIADEVYDQIMKILPSESSLNASSRSAAVSPAPVAPVNAFSNMHLNNASPPPPAYTTPNAPPSLPSRQATKPEIARATALYRYTEPEDCNFEVGDEISVFEYMNADWWFGKNTRTGKEGVFPVTYVQIQTNPAPSVHGVYGNEKANNSYGAYGNEKVNAYPGVQAQGPPPPGPSNPYNSSVPPMAVAEQPAGNKPPGKGGEMGKKFGKKLGNAAIFGAGATIGGNIVNSIF</sequence>
<dbReference type="InterPro" id="IPR036028">
    <property type="entry name" value="SH3-like_dom_sf"/>
</dbReference>
<proteinExistence type="predicted"/>
<reference evidence="5 6" key="1">
    <citation type="submission" date="2018-05" db="EMBL/GenBank/DDBJ databases">
        <title>Genome sequencing and assembly of the regulated plant pathogen Lachnellula willkommii and related sister species for the development of diagnostic species identification markers.</title>
        <authorList>
            <person name="Giroux E."/>
            <person name="Bilodeau G."/>
        </authorList>
    </citation>
    <scope>NUCLEOTIDE SEQUENCE [LARGE SCALE GENOMIC DNA]</scope>
    <source>
        <strain evidence="5 6">CBS 268.59</strain>
    </source>
</reference>
<dbReference type="EMBL" id="QGMK01000758">
    <property type="protein sequence ID" value="TVY78469.1"/>
    <property type="molecule type" value="Genomic_DNA"/>
</dbReference>
<keyword evidence="6" id="KW-1185">Reference proteome</keyword>
<feature type="compositionally biased region" description="Polar residues" evidence="3">
    <location>
        <begin position="93"/>
        <end position="117"/>
    </location>
</feature>
<feature type="region of interest" description="Disordered" evidence="3">
    <location>
        <begin position="1"/>
        <end position="288"/>
    </location>
</feature>
<feature type="compositionally biased region" description="Low complexity" evidence="3">
    <location>
        <begin position="56"/>
        <end position="76"/>
    </location>
</feature>